<dbReference type="EMBL" id="CAJOBA010038735">
    <property type="protein sequence ID" value="CAF4065934.1"/>
    <property type="molecule type" value="Genomic_DNA"/>
</dbReference>
<proteinExistence type="predicted"/>
<protein>
    <submittedName>
        <fullName evidence="1">Uncharacterized protein</fullName>
    </submittedName>
</protein>
<name>A0A8S2EW65_9BILA</name>
<organism evidence="1 3">
    <name type="scientific">Didymodactylos carnosus</name>
    <dbReference type="NCBI Taxonomy" id="1234261"/>
    <lineage>
        <taxon>Eukaryota</taxon>
        <taxon>Metazoa</taxon>
        <taxon>Spiralia</taxon>
        <taxon>Gnathifera</taxon>
        <taxon>Rotifera</taxon>
        <taxon>Eurotatoria</taxon>
        <taxon>Bdelloidea</taxon>
        <taxon>Philodinida</taxon>
        <taxon>Philodinidae</taxon>
        <taxon>Didymodactylos</taxon>
    </lineage>
</organism>
<dbReference type="Proteomes" id="UP000682733">
    <property type="component" value="Unassembled WGS sequence"/>
</dbReference>
<reference evidence="1" key="1">
    <citation type="submission" date="2021-02" db="EMBL/GenBank/DDBJ databases">
        <authorList>
            <person name="Nowell W R."/>
        </authorList>
    </citation>
    <scope>NUCLEOTIDE SEQUENCE</scope>
</reference>
<evidence type="ECO:0000313" key="2">
    <source>
        <dbReference type="EMBL" id="CAF4065934.1"/>
    </source>
</evidence>
<comment type="caution">
    <text evidence="1">The sequence shown here is derived from an EMBL/GenBank/DDBJ whole genome shotgun (WGS) entry which is preliminary data.</text>
</comment>
<dbReference type="Proteomes" id="UP000677228">
    <property type="component" value="Unassembled WGS sequence"/>
</dbReference>
<evidence type="ECO:0000313" key="3">
    <source>
        <dbReference type="Proteomes" id="UP000677228"/>
    </source>
</evidence>
<accession>A0A8S2EW65</accession>
<evidence type="ECO:0000313" key="1">
    <source>
        <dbReference type="EMBL" id="CAF1259136.1"/>
    </source>
</evidence>
<dbReference type="EMBL" id="CAJNOK010017181">
    <property type="protein sequence ID" value="CAF1259136.1"/>
    <property type="molecule type" value="Genomic_DNA"/>
</dbReference>
<gene>
    <name evidence="1" type="ORF">OVA965_LOCUS26647</name>
    <name evidence="2" type="ORF">TMI583_LOCUS27387</name>
</gene>
<sequence length="116" mass="13198">MSLLSKCAHEMADSLASRKQAANANRSLGNLSPDDLTKGNLKTSADTSHYIDAEEHEKQLNKIWQDWDKAKADMNILRGKYDSSIKEYDTLAEEHRNLQTKFDILARKQSESTKDQ</sequence>
<dbReference type="AlphaFoldDB" id="A0A8S2EW65"/>